<accession>A0A373A1S4</accession>
<comment type="caution">
    <text evidence="4">Lacks conserved residue(s) required for the propagation of feature annotation.</text>
</comment>
<dbReference type="PANTHER" id="PTHR43214:SF24">
    <property type="entry name" value="TRANSCRIPTIONAL REGULATORY PROTEIN NARL-RELATED"/>
    <property type="match status" value="1"/>
</dbReference>
<evidence type="ECO:0000256" key="1">
    <source>
        <dbReference type="ARBA" id="ARBA00023015"/>
    </source>
</evidence>
<sequence>MTHRRKTSRTTCQTGDVQMEINLFIISDNPVSLAGLETIIEQDGRFTLVGRAVGVLDGMRCLENTELQPHVVILGEPSSKRSIYENAQQIVSTYRRHKTRPKMMVVSQNDDDDAVFTALRVGVSGYLSHMRSSEELLHSIEIVAKGGAVFSRTIASRLSLHFSTVRILPETTGLSELTSRELEILELVAGGLSNHQIARRIFLAEKTVRNYVSRIFAKLEVHDRASAAVLARDAGLGKETREVRTA</sequence>
<evidence type="ECO:0000256" key="2">
    <source>
        <dbReference type="ARBA" id="ARBA00023125"/>
    </source>
</evidence>
<reference evidence="7 8" key="1">
    <citation type="submission" date="2018-08" db="EMBL/GenBank/DDBJ databases">
        <title>Diversity &amp; Physiological Properties of Lignin-Decomposing Actinobacteria from Soil.</title>
        <authorList>
            <person name="Roh S.G."/>
            <person name="Kim S.B."/>
        </authorList>
    </citation>
    <scope>NUCLEOTIDE SEQUENCE [LARGE SCALE GENOMIC DNA]</scope>
    <source>
        <strain evidence="7 8">MMS17-GH009</strain>
    </source>
</reference>
<dbReference type="InterPro" id="IPR000792">
    <property type="entry name" value="Tscrpt_reg_LuxR_C"/>
</dbReference>
<dbReference type="AlphaFoldDB" id="A0A373A1S4"/>
<evidence type="ECO:0000256" key="3">
    <source>
        <dbReference type="ARBA" id="ARBA00023163"/>
    </source>
</evidence>
<evidence type="ECO:0000256" key="4">
    <source>
        <dbReference type="PROSITE-ProRule" id="PRU00169"/>
    </source>
</evidence>
<keyword evidence="3" id="KW-0804">Transcription</keyword>
<keyword evidence="8" id="KW-1185">Reference proteome</keyword>
<dbReference type="PROSITE" id="PS50110">
    <property type="entry name" value="RESPONSE_REGULATORY"/>
    <property type="match status" value="1"/>
</dbReference>
<keyword evidence="1" id="KW-0805">Transcription regulation</keyword>
<dbReference type="PROSITE" id="PS00622">
    <property type="entry name" value="HTH_LUXR_1"/>
    <property type="match status" value="1"/>
</dbReference>
<dbReference type="InterPro" id="IPR011006">
    <property type="entry name" value="CheY-like_superfamily"/>
</dbReference>
<dbReference type="InterPro" id="IPR016032">
    <property type="entry name" value="Sig_transdc_resp-reg_C-effctor"/>
</dbReference>
<dbReference type="GO" id="GO:0000160">
    <property type="term" value="P:phosphorelay signal transduction system"/>
    <property type="evidence" value="ECO:0007669"/>
    <property type="project" value="InterPro"/>
</dbReference>
<dbReference type="Proteomes" id="UP000263377">
    <property type="component" value="Unassembled WGS sequence"/>
</dbReference>
<dbReference type="EMBL" id="QVIG01000001">
    <property type="protein sequence ID" value="RGD62106.1"/>
    <property type="molecule type" value="Genomic_DNA"/>
</dbReference>
<proteinExistence type="predicted"/>
<dbReference type="InterPro" id="IPR039420">
    <property type="entry name" value="WalR-like"/>
</dbReference>
<evidence type="ECO:0000313" key="8">
    <source>
        <dbReference type="Proteomes" id="UP000263377"/>
    </source>
</evidence>
<dbReference type="Gene3D" id="3.40.50.2300">
    <property type="match status" value="1"/>
</dbReference>
<protein>
    <submittedName>
        <fullName evidence="7">DNA-binding response regulator</fullName>
    </submittedName>
</protein>
<evidence type="ECO:0000259" key="5">
    <source>
        <dbReference type="PROSITE" id="PS50043"/>
    </source>
</evidence>
<dbReference type="InterPro" id="IPR001789">
    <property type="entry name" value="Sig_transdc_resp-reg_receiver"/>
</dbReference>
<evidence type="ECO:0000259" key="6">
    <source>
        <dbReference type="PROSITE" id="PS50110"/>
    </source>
</evidence>
<dbReference type="SUPFAM" id="SSF46894">
    <property type="entry name" value="C-terminal effector domain of the bipartite response regulators"/>
    <property type="match status" value="1"/>
</dbReference>
<evidence type="ECO:0000313" key="7">
    <source>
        <dbReference type="EMBL" id="RGD62106.1"/>
    </source>
</evidence>
<dbReference type="GO" id="GO:0006355">
    <property type="term" value="P:regulation of DNA-templated transcription"/>
    <property type="evidence" value="ECO:0007669"/>
    <property type="project" value="InterPro"/>
</dbReference>
<name>A0A373A1S4_9ACTN</name>
<dbReference type="Pfam" id="PF00196">
    <property type="entry name" value="GerE"/>
    <property type="match status" value="1"/>
</dbReference>
<dbReference type="PROSITE" id="PS50043">
    <property type="entry name" value="HTH_LUXR_2"/>
    <property type="match status" value="1"/>
</dbReference>
<dbReference type="PANTHER" id="PTHR43214">
    <property type="entry name" value="TWO-COMPONENT RESPONSE REGULATOR"/>
    <property type="match status" value="1"/>
</dbReference>
<gene>
    <name evidence="7" type="ORF">DR950_34050</name>
</gene>
<dbReference type="PRINTS" id="PR00038">
    <property type="entry name" value="HTHLUXR"/>
</dbReference>
<keyword evidence="2 7" id="KW-0238">DNA-binding</keyword>
<organism evidence="7 8">
    <name type="scientific">Kitasatospora xanthocidica</name>
    <dbReference type="NCBI Taxonomy" id="83382"/>
    <lineage>
        <taxon>Bacteria</taxon>
        <taxon>Bacillati</taxon>
        <taxon>Actinomycetota</taxon>
        <taxon>Actinomycetes</taxon>
        <taxon>Kitasatosporales</taxon>
        <taxon>Streptomycetaceae</taxon>
        <taxon>Kitasatospora</taxon>
    </lineage>
</organism>
<dbReference type="GO" id="GO:0003677">
    <property type="term" value="F:DNA binding"/>
    <property type="evidence" value="ECO:0007669"/>
    <property type="project" value="UniProtKB-KW"/>
</dbReference>
<feature type="domain" description="HTH luxR-type" evidence="5">
    <location>
        <begin position="170"/>
        <end position="235"/>
    </location>
</feature>
<dbReference type="SMART" id="SM00421">
    <property type="entry name" value="HTH_LUXR"/>
    <property type="match status" value="1"/>
</dbReference>
<comment type="caution">
    <text evidence="7">The sequence shown here is derived from an EMBL/GenBank/DDBJ whole genome shotgun (WGS) entry which is preliminary data.</text>
</comment>
<feature type="domain" description="Response regulatory" evidence="6">
    <location>
        <begin position="22"/>
        <end position="144"/>
    </location>
</feature>
<dbReference type="SUPFAM" id="SSF52172">
    <property type="entry name" value="CheY-like"/>
    <property type="match status" value="1"/>
</dbReference>
<dbReference type="CDD" id="cd06170">
    <property type="entry name" value="LuxR_C_like"/>
    <property type="match status" value="1"/>
</dbReference>